<dbReference type="Proteomes" id="UP000092695">
    <property type="component" value="Chromosome"/>
</dbReference>
<sequence length="88" mass="9665">MTDGENDDDIPVLTDAIERVPTTSASMHGVDLDALQDDICSSSLRIAEAMLLDACREAEHVLMERTMSTLRAELPAIVRSALKEHLDK</sequence>
<keyword evidence="2" id="KW-1185">Reference proteome</keyword>
<organism evidence="1 2">
    <name type="scientific">Woeseia oceani</name>
    <dbReference type="NCBI Taxonomy" id="1548547"/>
    <lineage>
        <taxon>Bacteria</taxon>
        <taxon>Pseudomonadati</taxon>
        <taxon>Pseudomonadota</taxon>
        <taxon>Gammaproteobacteria</taxon>
        <taxon>Woeseiales</taxon>
        <taxon>Woeseiaceae</taxon>
        <taxon>Woeseia</taxon>
    </lineage>
</organism>
<proteinExistence type="predicted"/>
<protein>
    <submittedName>
        <fullName evidence="1">Uncharacterized protein</fullName>
    </submittedName>
</protein>
<dbReference type="STRING" id="1548547.BA177_11010"/>
<dbReference type="KEGG" id="woc:BA177_11010"/>
<evidence type="ECO:0000313" key="2">
    <source>
        <dbReference type="Proteomes" id="UP000092695"/>
    </source>
</evidence>
<reference evidence="1 2" key="1">
    <citation type="submission" date="2016-06" db="EMBL/GenBank/DDBJ databases">
        <title>Complete genome sequence of a deep-branching marine Gamma Proteobacterium Woeseia oceani type strain XK5.</title>
        <authorList>
            <person name="Mu D."/>
            <person name="Du Z."/>
        </authorList>
    </citation>
    <scope>NUCLEOTIDE SEQUENCE [LARGE SCALE GENOMIC DNA]</scope>
    <source>
        <strain evidence="1 2">XK5</strain>
    </source>
</reference>
<name>A0A193LH18_9GAMM</name>
<accession>A0A193LH18</accession>
<evidence type="ECO:0000313" key="1">
    <source>
        <dbReference type="EMBL" id="ANO51664.1"/>
    </source>
</evidence>
<dbReference type="RefSeq" id="WP_068616225.1">
    <property type="nucleotide sequence ID" value="NZ_CP016268.1"/>
</dbReference>
<gene>
    <name evidence="1" type="ORF">BA177_11010</name>
</gene>
<dbReference type="EMBL" id="CP016268">
    <property type="protein sequence ID" value="ANO51664.1"/>
    <property type="molecule type" value="Genomic_DNA"/>
</dbReference>
<dbReference type="AlphaFoldDB" id="A0A193LH18"/>